<dbReference type="EMBL" id="LJIG01000714">
    <property type="protein sequence ID" value="KRT86226.1"/>
    <property type="molecule type" value="Genomic_DNA"/>
</dbReference>
<protein>
    <submittedName>
        <fullName evidence="2">Immunoglobulin</fullName>
    </submittedName>
</protein>
<feature type="non-terminal residue" evidence="2">
    <location>
        <position position="144"/>
    </location>
</feature>
<feature type="domain" description="Ig-like" evidence="1">
    <location>
        <begin position="33"/>
        <end position="139"/>
    </location>
</feature>
<dbReference type="OrthoDB" id="6767489at2759"/>
<organism evidence="2 3">
    <name type="scientific">Oryctes borbonicus</name>
    <dbReference type="NCBI Taxonomy" id="1629725"/>
    <lineage>
        <taxon>Eukaryota</taxon>
        <taxon>Metazoa</taxon>
        <taxon>Ecdysozoa</taxon>
        <taxon>Arthropoda</taxon>
        <taxon>Hexapoda</taxon>
        <taxon>Insecta</taxon>
        <taxon>Pterygota</taxon>
        <taxon>Neoptera</taxon>
        <taxon>Endopterygota</taxon>
        <taxon>Coleoptera</taxon>
        <taxon>Polyphaga</taxon>
        <taxon>Scarabaeiformia</taxon>
        <taxon>Scarabaeidae</taxon>
        <taxon>Dynastinae</taxon>
        <taxon>Oryctes</taxon>
    </lineage>
</organism>
<dbReference type="InterPro" id="IPR003599">
    <property type="entry name" value="Ig_sub"/>
</dbReference>
<dbReference type="Proteomes" id="UP000051574">
    <property type="component" value="Unassembled WGS sequence"/>
</dbReference>
<dbReference type="AlphaFoldDB" id="A0A0T6BFV6"/>
<sequence length="144" mass="15961">VYATVTTSLSSEYDEDLEDDGDYADYTDINTTPNGTLQFLRELTNVTKSAGETVKLRCEIKNLDPNTTNSLIAVKWLMDFAPISPHGNKKIKVFIKHKEPGLTTSYIKIKSLEPTDTGIYSCLASGPNGDKIKSEGILNVTNRW</sequence>
<gene>
    <name evidence="2" type="ORF">AMK59_620</name>
</gene>
<dbReference type="SMART" id="SM00409">
    <property type="entry name" value="IG"/>
    <property type="match status" value="1"/>
</dbReference>
<name>A0A0T6BFV6_9SCAR</name>
<comment type="caution">
    <text evidence="2">The sequence shown here is derived from an EMBL/GenBank/DDBJ whole genome shotgun (WGS) entry which is preliminary data.</text>
</comment>
<dbReference type="Pfam" id="PF07679">
    <property type="entry name" value="I-set"/>
    <property type="match status" value="1"/>
</dbReference>
<dbReference type="Gene3D" id="2.60.40.10">
    <property type="entry name" value="Immunoglobulins"/>
    <property type="match status" value="1"/>
</dbReference>
<dbReference type="InterPro" id="IPR036179">
    <property type="entry name" value="Ig-like_dom_sf"/>
</dbReference>
<dbReference type="InterPro" id="IPR013098">
    <property type="entry name" value="Ig_I-set"/>
</dbReference>
<evidence type="ECO:0000259" key="1">
    <source>
        <dbReference type="PROSITE" id="PS50835"/>
    </source>
</evidence>
<accession>A0A0T6BFV6</accession>
<proteinExistence type="predicted"/>
<feature type="non-terminal residue" evidence="2">
    <location>
        <position position="1"/>
    </location>
</feature>
<dbReference type="InterPro" id="IPR007110">
    <property type="entry name" value="Ig-like_dom"/>
</dbReference>
<evidence type="ECO:0000313" key="2">
    <source>
        <dbReference type="EMBL" id="KRT86226.1"/>
    </source>
</evidence>
<reference evidence="2 3" key="1">
    <citation type="submission" date="2015-09" db="EMBL/GenBank/DDBJ databases">
        <title>Draft genome of the scarab beetle Oryctes borbonicus.</title>
        <authorList>
            <person name="Meyer J.M."/>
            <person name="Markov G.V."/>
            <person name="Baskaran P."/>
            <person name="Herrmann M."/>
            <person name="Sommer R.J."/>
            <person name="Roedelsperger C."/>
        </authorList>
    </citation>
    <scope>NUCLEOTIDE SEQUENCE [LARGE SCALE GENOMIC DNA]</scope>
    <source>
        <strain evidence="2">OB123</strain>
        <tissue evidence="2">Whole animal</tissue>
    </source>
</reference>
<dbReference type="InterPro" id="IPR013783">
    <property type="entry name" value="Ig-like_fold"/>
</dbReference>
<dbReference type="SUPFAM" id="SSF48726">
    <property type="entry name" value="Immunoglobulin"/>
    <property type="match status" value="1"/>
</dbReference>
<evidence type="ECO:0000313" key="3">
    <source>
        <dbReference type="Proteomes" id="UP000051574"/>
    </source>
</evidence>
<keyword evidence="3" id="KW-1185">Reference proteome</keyword>
<dbReference type="PROSITE" id="PS50835">
    <property type="entry name" value="IG_LIKE"/>
    <property type="match status" value="1"/>
</dbReference>
<dbReference type="InterPro" id="IPR003598">
    <property type="entry name" value="Ig_sub2"/>
</dbReference>
<dbReference type="SMART" id="SM00408">
    <property type="entry name" value="IGc2"/>
    <property type="match status" value="1"/>
</dbReference>